<evidence type="ECO:0000313" key="3">
    <source>
        <dbReference type="Proteomes" id="UP000269351"/>
    </source>
</evidence>
<dbReference type="Proteomes" id="UP000269351">
    <property type="component" value="Chromosome"/>
</dbReference>
<dbReference type="AlphaFoldDB" id="A0A3S0ZS58"/>
<reference evidence="2 3" key="2">
    <citation type="submission" date="2020-11" db="EMBL/GenBank/DDBJ databases">
        <title>Complete genome sequence of Pectobacterium brasiliense strain F126.</title>
        <authorList>
            <person name="Miroshnikov K."/>
            <person name="Vo T.N.H."/>
            <person name="Khodykina M.V."/>
            <person name="Kabanova A.P."/>
            <person name="Shneider M."/>
            <person name="Korzhenkov A."/>
            <person name="Toschakov S.V."/>
            <person name="Miroshnikov K.A."/>
            <person name="Ignatov A.N."/>
            <person name="Mikhailova Y.V."/>
            <person name="Shelenkov A."/>
            <person name="Yanushevich Y.G."/>
            <person name="Evseev P.V."/>
        </authorList>
    </citation>
    <scope>NUCLEOTIDE SEQUENCE [LARGE SCALE GENOMIC DNA]</scope>
    <source>
        <strain evidence="2 3">F126</strain>
    </source>
</reference>
<dbReference type="RefSeq" id="WP_119871709.1">
    <property type="nucleotide sequence ID" value="NZ_BSWF01000007.1"/>
</dbReference>
<accession>A0A3S0ZS58</accession>
<evidence type="ECO:0000313" key="1">
    <source>
        <dbReference type="EMBL" id="MBN3105052.1"/>
    </source>
</evidence>
<dbReference type="EMBL" id="JACGET010000003">
    <property type="protein sequence ID" value="MBN3105052.1"/>
    <property type="molecule type" value="Genomic_DNA"/>
</dbReference>
<sequence>MYVNKPVSVWPSLTIHWTLAPNEWIYSFDGELPDWVKNDVLILGWAPIAEIHNHLVINSKVNNSQEFWEGAAEDKAEDVISGWAIAKPMSPPVLMLWPQRTLDEIVLAGGNHRFNVANLAGGKHIPFLAIDSHKAGLTALLPSVVWLP</sequence>
<dbReference type="Proteomes" id="UP000762586">
    <property type="component" value="Unassembled WGS sequence"/>
</dbReference>
<gene>
    <name evidence="2" type="ORF">F126LOC_010250</name>
    <name evidence="1" type="ORF">H4F48_03050</name>
</gene>
<evidence type="ECO:0000313" key="4">
    <source>
        <dbReference type="Proteomes" id="UP000762586"/>
    </source>
</evidence>
<keyword evidence="4" id="KW-1185">Reference proteome</keyword>
<reference evidence="1 4" key="1">
    <citation type="submission" date="2020-07" db="EMBL/GenBank/DDBJ databases">
        <title>A pangenomic view of the genus Pectobacterium provides insights into genome organization, phylogeny, and virulence.</title>
        <authorList>
            <person name="Jonkheer E."/>
            <person name="Brankovics B."/>
            <person name="Houwers I."/>
            <person name="Van Der Wolf J."/>
            <person name="Bonants P."/>
            <person name="Vreeburg R."/>
            <person name="Bollema R."/>
            <person name="De Haan J."/>
            <person name="Berke L."/>
            <person name="De Ridder D."/>
            <person name="Smit S."/>
            <person name="Van Der Lee T.A.J."/>
        </authorList>
    </citation>
    <scope>NUCLEOTIDE SEQUENCE [LARGE SCALE GENOMIC DNA]</scope>
    <source>
        <strain evidence="1 4">NAK:384</strain>
    </source>
</reference>
<name>A0A3S0ZS58_9GAMM</name>
<evidence type="ECO:0000313" key="2">
    <source>
        <dbReference type="EMBL" id="QPK26117.1"/>
    </source>
</evidence>
<proteinExistence type="predicted"/>
<dbReference type="EMBL" id="CP065031">
    <property type="protein sequence ID" value="QPK26117.1"/>
    <property type="molecule type" value="Genomic_DNA"/>
</dbReference>
<protein>
    <submittedName>
        <fullName evidence="2">Uncharacterized protein</fullName>
    </submittedName>
</protein>
<organism evidence="2 3">
    <name type="scientific">Pectobacterium brasiliense</name>
    <dbReference type="NCBI Taxonomy" id="180957"/>
    <lineage>
        <taxon>Bacteria</taxon>
        <taxon>Pseudomonadati</taxon>
        <taxon>Pseudomonadota</taxon>
        <taxon>Gammaproteobacteria</taxon>
        <taxon>Enterobacterales</taxon>
        <taxon>Pectobacteriaceae</taxon>
        <taxon>Pectobacterium</taxon>
    </lineage>
</organism>